<accession>A0A511WMC0</accession>
<dbReference type="EMBL" id="BJYD01000004">
    <property type="protein sequence ID" value="GEN52279.1"/>
    <property type="molecule type" value="Genomic_DNA"/>
</dbReference>
<proteinExistence type="predicted"/>
<feature type="transmembrane region" description="Helical" evidence="1">
    <location>
        <begin position="37"/>
        <end position="55"/>
    </location>
</feature>
<feature type="transmembrane region" description="Helical" evidence="1">
    <location>
        <begin position="76"/>
        <end position="97"/>
    </location>
</feature>
<evidence type="ECO:0000313" key="3">
    <source>
        <dbReference type="Proteomes" id="UP000321886"/>
    </source>
</evidence>
<sequence>MRILLELLRIVFLFIFGGALVWVILGPIYNVHPSSGGYQWLGAIGVFGFLFVMYRNRWQFSGWYKGKRKKKLSGRVTRVILAGAAVLLASPWVIAVVDY</sequence>
<reference evidence="2 3" key="1">
    <citation type="submission" date="2019-07" db="EMBL/GenBank/DDBJ databases">
        <title>Whole genome shotgun sequence of Halobacillus faecis NBRC 103569.</title>
        <authorList>
            <person name="Hosoyama A."/>
            <person name="Uohara A."/>
            <person name="Ohji S."/>
            <person name="Ichikawa N."/>
        </authorList>
    </citation>
    <scope>NUCLEOTIDE SEQUENCE [LARGE SCALE GENOMIC DNA]</scope>
    <source>
        <strain evidence="2 3">NBRC 103569</strain>
    </source>
</reference>
<protein>
    <submittedName>
        <fullName evidence="2">Uncharacterized protein</fullName>
    </submittedName>
</protein>
<evidence type="ECO:0000313" key="2">
    <source>
        <dbReference type="EMBL" id="GEN52279.1"/>
    </source>
</evidence>
<dbReference type="OrthoDB" id="2428268at2"/>
<comment type="caution">
    <text evidence="2">The sequence shown here is derived from an EMBL/GenBank/DDBJ whole genome shotgun (WGS) entry which is preliminary data.</text>
</comment>
<gene>
    <name evidence="2" type="ORF">HFA01_05410</name>
</gene>
<feature type="transmembrane region" description="Helical" evidence="1">
    <location>
        <begin position="7"/>
        <end position="25"/>
    </location>
</feature>
<keyword evidence="1" id="KW-0812">Transmembrane</keyword>
<dbReference type="Proteomes" id="UP000321886">
    <property type="component" value="Unassembled WGS sequence"/>
</dbReference>
<evidence type="ECO:0000256" key="1">
    <source>
        <dbReference type="SAM" id="Phobius"/>
    </source>
</evidence>
<keyword evidence="1" id="KW-1133">Transmembrane helix</keyword>
<name>A0A511WMC0_9BACI</name>
<organism evidence="2 3">
    <name type="scientific">Halobacillus faecis</name>
    <dbReference type="NCBI Taxonomy" id="360184"/>
    <lineage>
        <taxon>Bacteria</taxon>
        <taxon>Bacillati</taxon>
        <taxon>Bacillota</taxon>
        <taxon>Bacilli</taxon>
        <taxon>Bacillales</taxon>
        <taxon>Bacillaceae</taxon>
        <taxon>Halobacillus</taxon>
    </lineage>
</organism>
<keyword evidence="1" id="KW-0472">Membrane</keyword>
<keyword evidence="3" id="KW-1185">Reference proteome</keyword>
<dbReference type="RefSeq" id="WP_146813031.1">
    <property type="nucleotide sequence ID" value="NZ_BJYD01000004.1"/>
</dbReference>
<dbReference type="AlphaFoldDB" id="A0A511WMC0"/>